<dbReference type="EMBL" id="CAAALY010059016">
    <property type="protein sequence ID" value="VEL22908.1"/>
    <property type="molecule type" value="Genomic_DNA"/>
</dbReference>
<dbReference type="AlphaFoldDB" id="A0A3S5BG45"/>
<sequence length="119" mass="13244">MPRGLPSSPQHALASTTDTVCPLWLLSRPAVNRLVELTTWAGWRELTGSMSLACCSDVSSAYRKACEHMRTLKHADLFRPATQTKQWTDEETDDGMPVCLHSQMQTQIAKQIRTSVLTG</sequence>
<evidence type="ECO:0000313" key="1">
    <source>
        <dbReference type="EMBL" id="VEL22908.1"/>
    </source>
</evidence>
<protein>
    <submittedName>
        <fullName evidence="1">Uncharacterized protein</fullName>
    </submittedName>
</protein>
<dbReference type="Proteomes" id="UP000784294">
    <property type="component" value="Unassembled WGS sequence"/>
</dbReference>
<organism evidence="1 2">
    <name type="scientific">Protopolystoma xenopodis</name>
    <dbReference type="NCBI Taxonomy" id="117903"/>
    <lineage>
        <taxon>Eukaryota</taxon>
        <taxon>Metazoa</taxon>
        <taxon>Spiralia</taxon>
        <taxon>Lophotrochozoa</taxon>
        <taxon>Platyhelminthes</taxon>
        <taxon>Monogenea</taxon>
        <taxon>Polyopisthocotylea</taxon>
        <taxon>Polystomatidea</taxon>
        <taxon>Polystomatidae</taxon>
        <taxon>Protopolystoma</taxon>
    </lineage>
</organism>
<reference evidence="1" key="1">
    <citation type="submission" date="2018-11" db="EMBL/GenBank/DDBJ databases">
        <authorList>
            <consortium name="Pathogen Informatics"/>
        </authorList>
    </citation>
    <scope>NUCLEOTIDE SEQUENCE</scope>
</reference>
<evidence type="ECO:0000313" key="2">
    <source>
        <dbReference type="Proteomes" id="UP000784294"/>
    </source>
</evidence>
<comment type="caution">
    <text evidence="1">The sequence shown here is derived from an EMBL/GenBank/DDBJ whole genome shotgun (WGS) entry which is preliminary data.</text>
</comment>
<proteinExistence type="predicted"/>
<gene>
    <name evidence="1" type="ORF">PXEA_LOCUS16348</name>
</gene>
<keyword evidence="2" id="KW-1185">Reference proteome</keyword>
<accession>A0A3S5BG45</accession>
<name>A0A3S5BG45_9PLAT</name>